<accession>A0A0H2R0Y5</accession>
<dbReference type="Proteomes" id="UP000053477">
    <property type="component" value="Unassembled WGS sequence"/>
</dbReference>
<reference evidence="2 3" key="1">
    <citation type="submission" date="2015-04" db="EMBL/GenBank/DDBJ databases">
        <title>Complete genome sequence of Schizopora paradoxa KUC8140, a cosmopolitan wood degrader in East Asia.</title>
        <authorList>
            <consortium name="DOE Joint Genome Institute"/>
            <person name="Min B."/>
            <person name="Park H."/>
            <person name="Jang Y."/>
            <person name="Kim J.-J."/>
            <person name="Kim K.H."/>
            <person name="Pangilinan J."/>
            <person name="Lipzen A."/>
            <person name="Riley R."/>
            <person name="Grigoriev I.V."/>
            <person name="Spatafora J.W."/>
            <person name="Choi I.-G."/>
        </authorList>
    </citation>
    <scope>NUCLEOTIDE SEQUENCE [LARGE SCALE GENOMIC DNA]</scope>
    <source>
        <strain evidence="2 3">KUC8140</strain>
    </source>
</reference>
<evidence type="ECO:0000256" key="1">
    <source>
        <dbReference type="SAM" id="MobiDB-lite"/>
    </source>
</evidence>
<proteinExistence type="predicted"/>
<protein>
    <submittedName>
        <fullName evidence="2">Uncharacterized protein</fullName>
    </submittedName>
</protein>
<gene>
    <name evidence="2" type="ORF">SCHPADRAFT_1002933</name>
</gene>
<evidence type="ECO:0000313" key="3">
    <source>
        <dbReference type="Proteomes" id="UP000053477"/>
    </source>
</evidence>
<organism evidence="2 3">
    <name type="scientific">Schizopora paradoxa</name>
    <dbReference type="NCBI Taxonomy" id="27342"/>
    <lineage>
        <taxon>Eukaryota</taxon>
        <taxon>Fungi</taxon>
        <taxon>Dikarya</taxon>
        <taxon>Basidiomycota</taxon>
        <taxon>Agaricomycotina</taxon>
        <taxon>Agaricomycetes</taxon>
        <taxon>Hymenochaetales</taxon>
        <taxon>Schizoporaceae</taxon>
        <taxon>Schizopora</taxon>
    </lineage>
</organism>
<dbReference type="EMBL" id="KQ086315">
    <property type="protein sequence ID" value="KLO05389.1"/>
    <property type="molecule type" value="Genomic_DNA"/>
</dbReference>
<dbReference type="OrthoDB" id="2684605at2759"/>
<feature type="region of interest" description="Disordered" evidence="1">
    <location>
        <begin position="90"/>
        <end position="123"/>
    </location>
</feature>
<sequence length="360" mass="40075">MQQPSDSARLRLAVALVIVKSVPRGCSFAAYIAQLCRQFPLDSDPSNGDSVERWRERALFLEDELRTLKRKSNADAADIALLRASNVDASSAPQNKKKRKTAKEVVSVDRPVSHTTSTPELSSSQAVLQTYERAIHIADLLGREETSATDKSAYTQLFVSTTLDALHTLSGALESAIASRSNNSTLPNIDFILSSLLERALSVQCFDDDIIGTLLSEIFHPSLKLFRTLSLRALEDVVQPEGPESRKDLRPELLLLFKHALQALSRDARELFSAISAYTIHELSSLFVSRASEDRRQRRLERVALDDSVWYLCAVLQGSLPLSSNRDEILESIITIYNSHRAQLTDVVASILMGLIERIW</sequence>
<keyword evidence="3" id="KW-1185">Reference proteome</keyword>
<dbReference type="InParanoid" id="A0A0H2R0Y5"/>
<feature type="compositionally biased region" description="Polar residues" evidence="1">
    <location>
        <begin position="113"/>
        <end position="123"/>
    </location>
</feature>
<evidence type="ECO:0000313" key="2">
    <source>
        <dbReference type="EMBL" id="KLO05389.1"/>
    </source>
</evidence>
<dbReference type="AlphaFoldDB" id="A0A0H2R0Y5"/>
<name>A0A0H2R0Y5_9AGAM</name>